<gene>
    <name evidence="2" type="ORF">C1H46_015974</name>
</gene>
<proteinExistence type="predicted"/>
<dbReference type="AlphaFoldDB" id="A0A540MI11"/>
<organism evidence="2 3">
    <name type="scientific">Malus baccata</name>
    <name type="common">Siberian crab apple</name>
    <name type="synonym">Pyrus baccata</name>
    <dbReference type="NCBI Taxonomy" id="106549"/>
    <lineage>
        <taxon>Eukaryota</taxon>
        <taxon>Viridiplantae</taxon>
        <taxon>Streptophyta</taxon>
        <taxon>Embryophyta</taxon>
        <taxon>Tracheophyta</taxon>
        <taxon>Spermatophyta</taxon>
        <taxon>Magnoliopsida</taxon>
        <taxon>eudicotyledons</taxon>
        <taxon>Gunneridae</taxon>
        <taxon>Pentapetalae</taxon>
        <taxon>rosids</taxon>
        <taxon>fabids</taxon>
        <taxon>Rosales</taxon>
        <taxon>Rosaceae</taxon>
        <taxon>Amygdaloideae</taxon>
        <taxon>Maleae</taxon>
        <taxon>Malus</taxon>
    </lineage>
</organism>
<protein>
    <submittedName>
        <fullName evidence="2">Uncharacterized protein</fullName>
    </submittedName>
</protein>
<dbReference type="Proteomes" id="UP000315295">
    <property type="component" value="Unassembled WGS sequence"/>
</dbReference>
<evidence type="ECO:0000313" key="2">
    <source>
        <dbReference type="EMBL" id="TQD98373.1"/>
    </source>
</evidence>
<accession>A0A540MI11</accession>
<evidence type="ECO:0000256" key="1">
    <source>
        <dbReference type="SAM" id="MobiDB-lite"/>
    </source>
</evidence>
<sequence>MLVLGQASAGALSTQRCYLNSSPKFSNPNPPFFFTHRPSRFFSNVNPSKSLNITLAKADGGIDSASFADKRGFSASSAPHPPSVDNQPVFMGQENIPLEGVI</sequence>
<dbReference type="EMBL" id="VIEB01000253">
    <property type="protein sequence ID" value="TQD98373.1"/>
    <property type="molecule type" value="Genomic_DNA"/>
</dbReference>
<comment type="caution">
    <text evidence="2">The sequence shown here is derived from an EMBL/GenBank/DDBJ whole genome shotgun (WGS) entry which is preliminary data.</text>
</comment>
<evidence type="ECO:0000313" key="3">
    <source>
        <dbReference type="Proteomes" id="UP000315295"/>
    </source>
</evidence>
<reference evidence="2 3" key="1">
    <citation type="journal article" date="2019" name="G3 (Bethesda)">
        <title>Sequencing of a Wild Apple (Malus baccata) Genome Unravels the Differences Between Cultivated and Wild Apple Species Regarding Disease Resistance and Cold Tolerance.</title>
        <authorList>
            <person name="Chen X."/>
        </authorList>
    </citation>
    <scope>NUCLEOTIDE SEQUENCE [LARGE SCALE GENOMIC DNA]</scope>
    <source>
        <strain evidence="3">cv. Shandingzi</strain>
        <tissue evidence="2">Leaves</tissue>
    </source>
</reference>
<keyword evidence="3" id="KW-1185">Reference proteome</keyword>
<feature type="region of interest" description="Disordered" evidence="1">
    <location>
        <begin position="72"/>
        <end position="102"/>
    </location>
</feature>
<name>A0A540MI11_MALBA</name>